<keyword evidence="3" id="KW-1185">Reference proteome</keyword>
<dbReference type="Proteomes" id="UP000257109">
    <property type="component" value="Unassembled WGS sequence"/>
</dbReference>
<proteinExistence type="predicted"/>
<dbReference type="EMBL" id="QJKJ01012558">
    <property type="protein sequence ID" value="RDX68406.1"/>
    <property type="molecule type" value="Genomic_DNA"/>
</dbReference>
<reference evidence="2" key="1">
    <citation type="submission" date="2018-05" db="EMBL/GenBank/DDBJ databases">
        <title>Draft genome of Mucuna pruriens seed.</title>
        <authorList>
            <person name="Nnadi N.E."/>
            <person name="Vos R."/>
            <person name="Hasami M.H."/>
            <person name="Devisetty U.K."/>
            <person name="Aguiy J.C."/>
        </authorList>
    </citation>
    <scope>NUCLEOTIDE SEQUENCE [LARGE SCALE GENOMIC DNA]</scope>
    <source>
        <strain evidence="2">JCA_2017</strain>
    </source>
</reference>
<dbReference type="OrthoDB" id="6776856at2759"/>
<feature type="compositionally biased region" description="Polar residues" evidence="1">
    <location>
        <begin position="10"/>
        <end position="21"/>
    </location>
</feature>
<name>A0A371ER21_MUCPR</name>
<dbReference type="Gene3D" id="3.30.420.10">
    <property type="entry name" value="Ribonuclease H-like superfamily/Ribonuclease H"/>
    <property type="match status" value="1"/>
</dbReference>
<evidence type="ECO:0000256" key="1">
    <source>
        <dbReference type="SAM" id="MobiDB-lite"/>
    </source>
</evidence>
<feature type="region of interest" description="Disordered" evidence="1">
    <location>
        <begin position="10"/>
        <end position="29"/>
    </location>
</feature>
<dbReference type="GO" id="GO:0003676">
    <property type="term" value="F:nucleic acid binding"/>
    <property type="evidence" value="ECO:0007669"/>
    <property type="project" value="InterPro"/>
</dbReference>
<dbReference type="InterPro" id="IPR036397">
    <property type="entry name" value="RNaseH_sf"/>
</dbReference>
<organism evidence="2 3">
    <name type="scientific">Mucuna pruriens</name>
    <name type="common">Velvet bean</name>
    <name type="synonym">Dolichos pruriens</name>
    <dbReference type="NCBI Taxonomy" id="157652"/>
    <lineage>
        <taxon>Eukaryota</taxon>
        <taxon>Viridiplantae</taxon>
        <taxon>Streptophyta</taxon>
        <taxon>Embryophyta</taxon>
        <taxon>Tracheophyta</taxon>
        <taxon>Spermatophyta</taxon>
        <taxon>Magnoliopsida</taxon>
        <taxon>eudicotyledons</taxon>
        <taxon>Gunneridae</taxon>
        <taxon>Pentapetalae</taxon>
        <taxon>rosids</taxon>
        <taxon>fabids</taxon>
        <taxon>Fabales</taxon>
        <taxon>Fabaceae</taxon>
        <taxon>Papilionoideae</taxon>
        <taxon>50 kb inversion clade</taxon>
        <taxon>NPAAA clade</taxon>
        <taxon>indigoferoid/millettioid clade</taxon>
        <taxon>Phaseoleae</taxon>
        <taxon>Mucuna</taxon>
    </lineage>
</organism>
<sequence length="77" mass="8940">MDRKIKYLKSNNGLKNMTPQHNGVAERMNRSTAERARCLRLDVSLLKGFLAEKMSMTSYLINRLPWVSSDRKVIEEV</sequence>
<dbReference type="SUPFAM" id="SSF53098">
    <property type="entry name" value="Ribonuclease H-like"/>
    <property type="match status" value="1"/>
</dbReference>
<evidence type="ECO:0000313" key="3">
    <source>
        <dbReference type="Proteomes" id="UP000257109"/>
    </source>
</evidence>
<dbReference type="AlphaFoldDB" id="A0A371ER21"/>
<evidence type="ECO:0008006" key="4">
    <source>
        <dbReference type="Google" id="ProtNLM"/>
    </source>
</evidence>
<protein>
    <recommendedName>
        <fullName evidence="4">Integrase catalytic domain-containing protein</fullName>
    </recommendedName>
</protein>
<gene>
    <name evidence="2" type="ORF">CR513_52614</name>
</gene>
<accession>A0A371ER21</accession>
<dbReference type="InterPro" id="IPR012337">
    <property type="entry name" value="RNaseH-like_sf"/>
</dbReference>
<evidence type="ECO:0000313" key="2">
    <source>
        <dbReference type="EMBL" id="RDX68406.1"/>
    </source>
</evidence>
<feature type="non-terminal residue" evidence="2">
    <location>
        <position position="1"/>
    </location>
</feature>
<comment type="caution">
    <text evidence="2">The sequence shown here is derived from an EMBL/GenBank/DDBJ whole genome shotgun (WGS) entry which is preliminary data.</text>
</comment>